<dbReference type="InterPro" id="IPR035901">
    <property type="entry name" value="GIY-YIG_endonuc_sf"/>
</dbReference>
<organism evidence="2 3">
    <name type="scientific">Pseudomonas viciae</name>
    <dbReference type="NCBI Taxonomy" id="2505979"/>
    <lineage>
        <taxon>Bacteria</taxon>
        <taxon>Pseudomonadati</taxon>
        <taxon>Pseudomonadota</taxon>
        <taxon>Gammaproteobacteria</taxon>
        <taxon>Pseudomonadales</taxon>
        <taxon>Pseudomonadaceae</taxon>
        <taxon>Pseudomonas</taxon>
    </lineage>
</organism>
<protein>
    <submittedName>
        <fullName evidence="2">GIY-YIG nuclease family protein</fullName>
    </submittedName>
</protein>
<dbReference type="EMBL" id="CP035088">
    <property type="protein sequence ID" value="QBZ92755.1"/>
    <property type="molecule type" value="Genomic_DNA"/>
</dbReference>
<gene>
    <name evidence="2" type="ORF">EPZ47_03870</name>
</gene>
<name>A0A4P7PPM4_9PSED</name>
<dbReference type="Proteomes" id="UP000296468">
    <property type="component" value="Chromosome"/>
</dbReference>
<dbReference type="InterPro" id="IPR000305">
    <property type="entry name" value="GIY-YIG_endonuc"/>
</dbReference>
<dbReference type="SUPFAM" id="SSF82771">
    <property type="entry name" value="GIY-YIG endonuclease"/>
    <property type="match status" value="1"/>
</dbReference>
<dbReference type="PROSITE" id="PS50164">
    <property type="entry name" value="GIY_YIG"/>
    <property type="match status" value="1"/>
</dbReference>
<dbReference type="CDD" id="cd00719">
    <property type="entry name" value="GIY-YIG_SF"/>
    <property type="match status" value="1"/>
</dbReference>
<proteinExistence type="predicted"/>
<dbReference type="OrthoDB" id="6822943at2"/>
<dbReference type="KEGG" id="pvk:EPZ47_03870"/>
<feature type="domain" description="GIY-YIG" evidence="1">
    <location>
        <begin position="86"/>
        <end position="177"/>
    </location>
</feature>
<dbReference type="AlphaFoldDB" id="A0A4P7PPM4"/>
<accession>A0A4P7PPM4</accession>
<evidence type="ECO:0000313" key="3">
    <source>
        <dbReference type="Proteomes" id="UP000296468"/>
    </source>
</evidence>
<dbReference type="Pfam" id="PF01541">
    <property type="entry name" value="GIY-YIG"/>
    <property type="match status" value="1"/>
</dbReference>
<sequence>MNREAIENILTLKNSMQAAIDSGEIKSREQLMEVAACHGLIGTRNGIDYAGFKCENGKRLRVRFNFNDLPPKEHRAKGPRPRKVTTGFWIYALTAHSDDGERKACYVGQAADLRKRFRDHLHRQREGRGSFALFQWAAREQVDVKAVVLTWAAGTQSNATYFEGYWLQRALAASFDAPDVQNWGNLPKPTSLPGQPTYWPAVAAQANSISLIEVVMQKIIPKPLYLEAESLEPLQILSPT</sequence>
<evidence type="ECO:0000313" key="2">
    <source>
        <dbReference type="EMBL" id="QBZ92755.1"/>
    </source>
</evidence>
<evidence type="ECO:0000259" key="1">
    <source>
        <dbReference type="PROSITE" id="PS50164"/>
    </source>
</evidence>
<reference evidence="2 3" key="1">
    <citation type="journal article" date="2019" name="Front. Microbiol.">
        <title>In silico and Genetic Analyses of Cyclic Lipopeptide Synthetic Gene Clusters in Pseudomonas sp. 11K1.</title>
        <authorList>
            <person name="Zhao H."/>
            <person name="Liu Y.P."/>
            <person name="Zhang L.Q."/>
        </authorList>
    </citation>
    <scope>NUCLEOTIDE SEQUENCE [LARGE SCALE GENOMIC DNA]</scope>
    <source>
        <strain evidence="2 3">11K1</strain>
    </source>
</reference>